<dbReference type="RefSeq" id="WP_239164658.1">
    <property type="nucleotide sequence ID" value="NZ_BAAATY010000026.1"/>
</dbReference>
<dbReference type="EMBL" id="BOMS01000092">
    <property type="protein sequence ID" value="GIE69805.1"/>
    <property type="molecule type" value="Genomic_DNA"/>
</dbReference>
<proteinExistence type="predicted"/>
<protein>
    <submittedName>
        <fullName evidence="2">Uncharacterized protein</fullName>
    </submittedName>
</protein>
<feature type="transmembrane region" description="Helical" evidence="1">
    <location>
        <begin position="132"/>
        <end position="151"/>
    </location>
</feature>
<dbReference type="Proteomes" id="UP000624709">
    <property type="component" value="Unassembled WGS sequence"/>
</dbReference>
<gene>
    <name evidence="2" type="ORF">Apa02nite_059130</name>
</gene>
<dbReference type="SUPFAM" id="SSF50118">
    <property type="entry name" value="Cell growth inhibitor/plasmid maintenance toxic component"/>
    <property type="match status" value="1"/>
</dbReference>
<evidence type="ECO:0000256" key="1">
    <source>
        <dbReference type="SAM" id="Phobius"/>
    </source>
</evidence>
<comment type="caution">
    <text evidence="2">The sequence shown here is derived from an EMBL/GenBank/DDBJ whole genome shotgun (WGS) entry which is preliminary data.</text>
</comment>
<feature type="transmembrane region" description="Helical" evidence="1">
    <location>
        <begin position="46"/>
        <end position="63"/>
    </location>
</feature>
<feature type="transmembrane region" description="Helical" evidence="1">
    <location>
        <begin position="171"/>
        <end position="196"/>
    </location>
</feature>
<keyword evidence="1" id="KW-1133">Transmembrane helix</keyword>
<evidence type="ECO:0000313" key="2">
    <source>
        <dbReference type="EMBL" id="GIE69805.1"/>
    </source>
</evidence>
<organism evidence="2 3">
    <name type="scientific">Actinoplanes palleronii</name>
    <dbReference type="NCBI Taxonomy" id="113570"/>
    <lineage>
        <taxon>Bacteria</taxon>
        <taxon>Bacillati</taxon>
        <taxon>Actinomycetota</taxon>
        <taxon>Actinomycetes</taxon>
        <taxon>Micromonosporales</taxon>
        <taxon>Micromonosporaceae</taxon>
        <taxon>Actinoplanes</taxon>
    </lineage>
</organism>
<keyword evidence="1" id="KW-0472">Membrane</keyword>
<name>A0ABQ4BHM6_9ACTN</name>
<reference evidence="2 3" key="1">
    <citation type="submission" date="2021-01" db="EMBL/GenBank/DDBJ databases">
        <title>Whole genome shotgun sequence of Actinoplanes palleronii NBRC 14916.</title>
        <authorList>
            <person name="Komaki H."/>
            <person name="Tamura T."/>
        </authorList>
    </citation>
    <scope>NUCLEOTIDE SEQUENCE [LARGE SCALE GENOMIC DNA]</scope>
    <source>
        <strain evidence="2 3">NBRC 14916</strain>
    </source>
</reference>
<keyword evidence="3" id="KW-1185">Reference proteome</keyword>
<sequence>MRGGLLSLLLKIVALWFAATLLAWPAAVLTVPPAPGEPDRQLGWAVLWLLLTPATAVATAWWYRPDRLGLRPLPLLGRAAGVLAAPALTVVAWDAAGMPWWSVPGLAGGNVVVAVLACILAWAALDRLPPAYLAVAAVVALAGAAGLGAATGAESAVAVVTGSTTTTGSRVWIGVALAIVQLVALAVAGLAGWRLFDQWRTGTLSHATDRRQGQWPPKPGEIWYADVPFAESDDSKDRPVLVLRTAGRQAEVLKITSQDKSKYPQHYLFLPYAKWHRVLDRDSWLELRPQRLDYPRFRNLRGLARFGTVRTVKGRENAAKAAA</sequence>
<keyword evidence="1" id="KW-0812">Transmembrane</keyword>
<feature type="transmembrane region" description="Helical" evidence="1">
    <location>
        <begin position="75"/>
        <end position="93"/>
    </location>
</feature>
<accession>A0ABQ4BHM6</accession>
<evidence type="ECO:0000313" key="3">
    <source>
        <dbReference type="Proteomes" id="UP000624709"/>
    </source>
</evidence>
<feature type="transmembrane region" description="Helical" evidence="1">
    <location>
        <begin position="105"/>
        <end position="125"/>
    </location>
</feature>